<gene>
    <name evidence="3" type="ORF">HanXRQr2_Chr07g0299951</name>
</gene>
<dbReference type="Gramene" id="mRNA:HanXRQr2_Chr07g0299951">
    <property type="protein sequence ID" value="CDS:HanXRQr2_Chr07g0299951.1"/>
    <property type="gene ID" value="HanXRQr2_Chr07g0299951"/>
</dbReference>
<sequence>MALLGSVLLSNEGLVAGRIGNPMLTKEDYDQIDAEEMELMDIKWCLASVLRRAEKFKTITGRNDFLDAHVSTLGFDKSKVTCFRCREKGHFKRECKNREASGAQNPFGKDDYYIKTHTKEASVPRHICSKVSVRTKYRSKEMGGGIILDLCH</sequence>
<dbReference type="Gene3D" id="4.10.60.10">
    <property type="entry name" value="Zinc finger, CCHC-type"/>
    <property type="match status" value="1"/>
</dbReference>
<dbReference type="Proteomes" id="UP000215914">
    <property type="component" value="Unassembled WGS sequence"/>
</dbReference>
<protein>
    <submittedName>
        <fullName evidence="3">Transcription factor interactor and regulator CCHC(Zn) family</fullName>
    </submittedName>
</protein>
<evidence type="ECO:0000313" key="3">
    <source>
        <dbReference type="EMBL" id="KAF5799035.1"/>
    </source>
</evidence>
<dbReference type="SUPFAM" id="SSF57756">
    <property type="entry name" value="Retrovirus zinc finger-like domains"/>
    <property type="match status" value="1"/>
</dbReference>
<dbReference type="SMART" id="SM00343">
    <property type="entry name" value="ZnF_C2HC"/>
    <property type="match status" value="1"/>
</dbReference>
<reference evidence="3" key="2">
    <citation type="submission" date="2020-06" db="EMBL/GenBank/DDBJ databases">
        <title>Helianthus annuus Genome sequencing and assembly Release 2.</title>
        <authorList>
            <person name="Gouzy J."/>
            <person name="Langlade N."/>
            <person name="Munos S."/>
        </authorList>
    </citation>
    <scope>NUCLEOTIDE SEQUENCE</scope>
    <source>
        <tissue evidence="3">Leaves</tissue>
    </source>
</reference>
<comment type="caution">
    <text evidence="3">The sequence shown here is derived from an EMBL/GenBank/DDBJ whole genome shotgun (WGS) entry which is preliminary data.</text>
</comment>
<dbReference type="AlphaFoldDB" id="A0A9K3IM02"/>
<dbReference type="InterPro" id="IPR036875">
    <property type="entry name" value="Znf_CCHC_sf"/>
</dbReference>
<keyword evidence="4" id="KW-1185">Reference proteome</keyword>
<accession>A0A9K3IM02</accession>
<keyword evidence="1" id="KW-0863">Zinc-finger</keyword>
<name>A0A9K3IM02_HELAN</name>
<feature type="domain" description="CCHC-type" evidence="2">
    <location>
        <begin position="82"/>
        <end position="97"/>
    </location>
</feature>
<keyword evidence="1" id="KW-0479">Metal-binding</keyword>
<dbReference type="Pfam" id="PF00098">
    <property type="entry name" value="zf-CCHC"/>
    <property type="match status" value="1"/>
</dbReference>
<evidence type="ECO:0000259" key="2">
    <source>
        <dbReference type="PROSITE" id="PS50158"/>
    </source>
</evidence>
<organism evidence="3 4">
    <name type="scientific">Helianthus annuus</name>
    <name type="common">Common sunflower</name>
    <dbReference type="NCBI Taxonomy" id="4232"/>
    <lineage>
        <taxon>Eukaryota</taxon>
        <taxon>Viridiplantae</taxon>
        <taxon>Streptophyta</taxon>
        <taxon>Embryophyta</taxon>
        <taxon>Tracheophyta</taxon>
        <taxon>Spermatophyta</taxon>
        <taxon>Magnoliopsida</taxon>
        <taxon>eudicotyledons</taxon>
        <taxon>Gunneridae</taxon>
        <taxon>Pentapetalae</taxon>
        <taxon>asterids</taxon>
        <taxon>campanulids</taxon>
        <taxon>Asterales</taxon>
        <taxon>Asteraceae</taxon>
        <taxon>Asteroideae</taxon>
        <taxon>Heliantheae alliance</taxon>
        <taxon>Heliantheae</taxon>
        <taxon>Helianthus</taxon>
    </lineage>
</organism>
<dbReference type="GO" id="GO:0008270">
    <property type="term" value="F:zinc ion binding"/>
    <property type="evidence" value="ECO:0007669"/>
    <property type="project" value="UniProtKB-KW"/>
</dbReference>
<dbReference type="InterPro" id="IPR001878">
    <property type="entry name" value="Znf_CCHC"/>
</dbReference>
<dbReference type="PROSITE" id="PS50158">
    <property type="entry name" value="ZF_CCHC"/>
    <property type="match status" value="1"/>
</dbReference>
<evidence type="ECO:0000256" key="1">
    <source>
        <dbReference type="PROSITE-ProRule" id="PRU00047"/>
    </source>
</evidence>
<dbReference type="GO" id="GO:0003676">
    <property type="term" value="F:nucleic acid binding"/>
    <property type="evidence" value="ECO:0007669"/>
    <property type="project" value="InterPro"/>
</dbReference>
<keyword evidence="1" id="KW-0862">Zinc</keyword>
<reference evidence="3" key="1">
    <citation type="journal article" date="2017" name="Nature">
        <title>The sunflower genome provides insights into oil metabolism, flowering and Asterid evolution.</title>
        <authorList>
            <person name="Badouin H."/>
            <person name="Gouzy J."/>
            <person name="Grassa C.J."/>
            <person name="Murat F."/>
            <person name="Staton S.E."/>
            <person name="Cottret L."/>
            <person name="Lelandais-Briere C."/>
            <person name="Owens G.L."/>
            <person name="Carrere S."/>
            <person name="Mayjonade B."/>
            <person name="Legrand L."/>
            <person name="Gill N."/>
            <person name="Kane N.C."/>
            <person name="Bowers J.E."/>
            <person name="Hubner S."/>
            <person name="Bellec A."/>
            <person name="Berard A."/>
            <person name="Berges H."/>
            <person name="Blanchet N."/>
            <person name="Boniface M.C."/>
            <person name="Brunel D."/>
            <person name="Catrice O."/>
            <person name="Chaidir N."/>
            <person name="Claudel C."/>
            <person name="Donnadieu C."/>
            <person name="Faraut T."/>
            <person name="Fievet G."/>
            <person name="Helmstetter N."/>
            <person name="King M."/>
            <person name="Knapp S.J."/>
            <person name="Lai Z."/>
            <person name="Le Paslier M.C."/>
            <person name="Lippi Y."/>
            <person name="Lorenzon L."/>
            <person name="Mandel J.R."/>
            <person name="Marage G."/>
            <person name="Marchand G."/>
            <person name="Marquand E."/>
            <person name="Bret-Mestries E."/>
            <person name="Morien E."/>
            <person name="Nambeesan S."/>
            <person name="Nguyen T."/>
            <person name="Pegot-Espagnet P."/>
            <person name="Pouilly N."/>
            <person name="Raftis F."/>
            <person name="Sallet E."/>
            <person name="Schiex T."/>
            <person name="Thomas J."/>
            <person name="Vandecasteele C."/>
            <person name="Vares D."/>
            <person name="Vear F."/>
            <person name="Vautrin S."/>
            <person name="Crespi M."/>
            <person name="Mangin B."/>
            <person name="Burke J.M."/>
            <person name="Salse J."/>
            <person name="Munos S."/>
            <person name="Vincourt P."/>
            <person name="Rieseberg L.H."/>
            <person name="Langlade N.B."/>
        </authorList>
    </citation>
    <scope>NUCLEOTIDE SEQUENCE</scope>
    <source>
        <tissue evidence="3">Leaves</tissue>
    </source>
</reference>
<evidence type="ECO:0000313" key="4">
    <source>
        <dbReference type="Proteomes" id="UP000215914"/>
    </source>
</evidence>
<proteinExistence type="predicted"/>
<dbReference type="EMBL" id="MNCJ02000322">
    <property type="protein sequence ID" value="KAF5799035.1"/>
    <property type="molecule type" value="Genomic_DNA"/>
</dbReference>